<feature type="domain" description="vWA-MoxR associated protein middle region 0" evidence="2">
    <location>
        <begin position="106"/>
        <end position="208"/>
    </location>
</feature>
<feature type="compositionally biased region" description="Low complexity" evidence="1">
    <location>
        <begin position="213"/>
        <end position="229"/>
    </location>
</feature>
<evidence type="ECO:0000256" key="1">
    <source>
        <dbReference type="SAM" id="MobiDB-lite"/>
    </source>
</evidence>
<evidence type="ECO:0000313" key="5">
    <source>
        <dbReference type="EMBL" id="QGV79489.1"/>
    </source>
</evidence>
<dbReference type="KEGG" id="sfic:EIZ62_15480"/>
<dbReference type="EMBL" id="CP034279">
    <property type="protein sequence ID" value="QGV79489.1"/>
    <property type="molecule type" value="Genomic_DNA"/>
</dbReference>
<evidence type="ECO:0000313" key="6">
    <source>
        <dbReference type="Proteomes" id="UP000422572"/>
    </source>
</evidence>
<dbReference type="InterPro" id="IPR045555">
    <property type="entry name" value="VMAP-M0"/>
</dbReference>
<feature type="domain" description="vWA-MoxR associated protein C-terminal" evidence="4">
    <location>
        <begin position="265"/>
        <end position="520"/>
    </location>
</feature>
<dbReference type="InterPro" id="IPR045450">
    <property type="entry name" value="VMAP_C"/>
</dbReference>
<evidence type="ECO:0000259" key="4">
    <source>
        <dbReference type="Pfam" id="PF20028"/>
    </source>
</evidence>
<keyword evidence="6" id="KW-1185">Reference proteome</keyword>
<evidence type="ECO:0000259" key="3">
    <source>
        <dbReference type="Pfam" id="PF19956"/>
    </source>
</evidence>
<reference evidence="5 6" key="1">
    <citation type="submission" date="2018-12" db="EMBL/GenBank/DDBJ databases">
        <title>Complete genome sequence of Streptomyces ficellus NRRL8067, the producer of ficellomycin, feldamycin and nojirimycin.</title>
        <authorList>
            <person name="Zhang H."/>
            <person name="Yue R."/>
            <person name="Liu Y."/>
            <person name="Li M."/>
            <person name="Mu H."/>
            <person name="Zhang J."/>
        </authorList>
    </citation>
    <scope>NUCLEOTIDE SEQUENCE [LARGE SCALE GENOMIC DNA]</scope>
    <source>
        <strain evidence="5 6">NRRL 8067</strain>
    </source>
</reference>
<dbReference type="Pfam" id="PF19916">
    <property type="entry name" value="VMAP-M0"/>
    <property type="match status" value="1"/>
</dbReference>
<dbReference type="Proteomes" id="UP000422572">
    <property type="component" value="Chromosome"/>
</dbReference>
<feature type="region of interest" description="Disordered" evidence="1">
    <location>
        <begin position="213"/>
        <end position="235"/>
    </location>
</feature>
<dbReference type="AlphaFoldDB" id="A0A6I6FKU5"/>
<evidence type="ECO:0000259" key="2">
    <source>
        <dbReference type="Pfam" id="PF19916"/>
    </source>
</evidence>
<name>A0A6I6FKU5_9ACTN</name>
<gene>
    <name evidence="5" type="ORF">EIZ62_15480</name>
</gene>
<organism evidence="5 6">
    <name type="scientific">Streptomyces ficellus</name>
    <dbReference type="NCBI Taxonomy" id="1977088"/>
    <lineage>
        <taxon>Bacteria</taxon>
        <taxon>Bacillati</taxon>
        <taxon>Actinomycetota</taxon>
        <taxon>Actinomycetes</taxon>
        <taxon>Kitasatosporales</taxon>
        <taxon>Streptomycetaceae</taxon>
        <taxon>Streptomyces</taxon>
    </lineage>
</organism>
<dbReference type="RefSeq" id="WP_156693234.1">
    <property type="nucleotide sequence ID" value="NZ_CP034279.1"/>
</dbReference>
<dbReference type="OrthoDB" id="3867284at2"/>
<dbReference type="Pfam" id="PF20028">
    <property type="entry name" value="VMAP-C"/>
    <property type="match status" value="1"/>
</dbReference>
<accession>A0A6I6FKU5</accession>
<sequence length="539" mass="59169">MAATGGFDAVQLRILRAFVDALEDPAVRLINDGSRDLWRQMVHQHVPGLTAVSFSVPRQEFLSVVNNCAAIDGGMDGLVAATCLVTPALEPALFPLLAEWKARLAFPGPDWAPLRRALEVPVPELGGLVDRATDGLVPLPEHCATPWAAFVHLADRNSRPGALPPAMAFLEHTAARCPEVAAGVGELRAWNDHFARHWHLTGPLMALRTALTGAPPAEDAPDGPRTARPAPSPAPVRPLIRIYVKVEPDRTPQGGVGRRRAVRTQRYHVSACVKYTDSKALHRDPHTEPRESVTRAQLPVSVAELLHHMTQLRHSRAENAALELFLPVELLNEPVEWWDRDPALGFPNSLLSRYREILLHSLERVQRPAFHNAWRARWAHWRTGEGPGLVHECDPEALTDTEHLALLDAKIGRDDDVVGMVLSRPPHRDTELGLREMSLALDLGVPIVVYHRDDPASEVFRSMIRETLANEGLAGLPERAQQWKSDVAVRATTTVSGGASAVTDRDVEAIRSMSMIWDDPELLLEGGQSAPATFVGGTE</sequence>
<protein>
    <submittedName>
        <fullName evidence="5">Uncharacterized protein</fullName>
    </submittedName>
</protein>
<dbReference type="InterPro" id="IPR045431">
    <property type="entry name" value="EAD2"/>
</dbReference>
<dbReference type="Pfam" id="PF19956">
    <property type="entry name" value="EAD2"/>
    <property type="match status" value="1"/>
</dbReference>
<feature type="domain" description="Effector-associated" evidence="3">
    <location>
        <begin position="19"/>
        <end position="88"/>
    </location>
</feature>
<proteinExistence type="predicted"/>